<sequence>MKWFHVGVRGVLSFLQLHRSNVDALGGLTIAASQQHLLAPNSEWIAQAAFNPESITFGVFQDHDQKEVGMISLIDPRLVHEEEDLEHFQQGCLYVWRLMIADKFQGKGYGKLSIEFAQAYAKAIGLGGVSLTTMDKEKDNALPFYQRLGFQPTGRRLDDEIELIWRQTG</sequence>
<keyword evidence="2" id="KW-0012">Acyltransferase</keyword>
<dbReference type="EC" id="2.3.1.-" evidence="2"/>
<dbReference type="Gene3D" id="3.40.630.30">
    <property type="match status" value="1"/>
</dbReference>
<feature type="domain" description="N-acetyltransferase" evidence="1">
    <location>
        <begin position="12"/>
        <end position="169"/>
    </location>
</feature>
<keyword evidence="2" id="KW-0808">Transferase</keyword>
<protein>
    <submittedName>
        <fullName evidence="2">GNAT family N-acetyltransferase</fullName>
        <ecNumber evidence="2">2.3.1.-</ecNumber>
    </submittedName>
</protein>
<dbReference type="RefSeq" id="WP_377213128.1">
    <property type="nucleotide sequence ID" value="NZ_JBHTJV010000010.1"/>
</dbReference>
<dbReference type="PROSITE" id="PS51186">
    <property type="entry name" value="GNAT"/>
    <property type="match status" value="1"/>
</dbReference>
<proteinExistence type="predicted"/>
<keyword evidence="3" id="KW-1185">Reference proteome</keyword>
<evidence type="ECO:0000313" key="2">
    <source>
        <dbReference type="EMBL" id="MFD0917270.1"/>
    </source>
</evidence>
<dbReference type="Proteomes" id="UP001597101">
    <property type="component" value="Unassembled WGS sequence"/>
</dbReference>
<comment type="caution">
    <text evidence="2">The sequence shown here is derived from an EMBL/GenBank/DDBJ whole genome shotgun (WGS) entry which is preliminary data.</text>
</comment>
<dbReference type="EMBL" id="JBHTJV010000010">
    <property type="protein sequence ID" value="MFD0917270.1"/>
    <property type="molecule type" value="Genomic_DNA"/>
</dbReference>
<name>A0ABW3FK35_9HYPH</name>
<accession>A0ABW3FK35</accession>
<evidence type="ECO:0000313" key="3">
    <source>
        <dbReference type="Proteomes" id="UP001597101"/>
    </source>
</evidence>
<dbReference type="InterPro" id="IPR016181">
    <property type="entry name" value="Acyl_CoA_acyltransferase"/>
</dbReference>
<dbReference type="GO" id="GO:0016746">
    <property type="term" value="F:acyltransferase activity"/>
    <property type="evidence" value="ECO:0007669"/>
    <property type="project" value="UniProtKB-KW"/>
</dbReference>
<dbReference type="InterPro" id="IPR000182">
    <property type="entry name" value="GNAT_dom"/>
</dbReference>
<reference evidence="3" key="1">
    <citation type="journal article" date="2019" name="Int. J. Syst. Evol. Microbiol.">
        <title>The Global Catalogue of Microorganisms (GCM) 10K type strain sequencing project: providing services to taxonomists for standard genome sequencing and annotation.</title>
        <authorList>
            <consortium name="The Broad Institute Genomics Platform"/>
            <consortium name="The Broad Institute Genome Sequencing Center for Infectious Disease"/>
            <person name="Wu L."/>
            <person name="Ma J."/>
        </authorList>
    </citation>
    <scope>NUCLEOTIDE SEQUENCE [LARGE SCALE GENOMIC DNA]</scope>
    <source>
        <strain evidence="3">CCUG 60023</strain>
    </source>
</reference>
<dbReference type="CDD" id="cd04301">
    <property type="entry name" value="NAT_SF"/>
    <property type="match status" value="1"/>
</dbReference>
<dbReference type="SUPFAM" id="SSF55729">
    <property type="entry name" value="Acyl-CoA N-acyltransferases (Nat)"/>
    <property type="match status" value="1"/>
</dbReference>
<evidence type="ECO:0000259" key="1">
    <source>
        <dbReference type="PROSITE" id="PS51186"/>
    </source>
</evidence>
<dbReference type="Pfam" id="PF00583">
    <property type="entry name" value="Acetyltransf_1"/>
    <property type="match status" value="1"/>
</dbReference>
<gene>
    <name evidence="2" type="ORF">ACFQ14_12700</name>
</gene>
<organism evidence="2 3">
    <name type="scientific">Pseudahrensia aquimaris</name>
    <dbReference type="NCBI Taxonomy" id="744461"/>
    <lineage>
        <taxon>Bacteria</taxon>
        <taxon>Pseudomonadati</taxon>
        <taxon>Pseudomonadota</taxon>
        <taxon>Alphaproteobacteria</taxon>
        <taxon>Hyphomicrobiales</taxon>
        <taxon>Ahrensiaceae</taxon>
        <taxon>Pseudahrensia</taxon>
    </lineage>
</organism>